<feature type="domain" description="Non-reducing end beta-L-arabinofuranosidase-like GH127 C-terminal" evidence="4">
    <location>
        <begin position="550"/>
        <end position="673"/>
    </location>
</feature>
<dbReference type="PANTHER" id="PTHR43465:SF2">
    <property type="entry name" value="DUF1680 DOMAIN PROTEIN (AFU_ORTHOLOGUE AFUA_1G08910)"/>
    <property type="match status" value="1"/>
</dbReference>
<evidence type="ECO:0000256" key="1">
    <source>
        <dbReference type="SAM" id="MobiDB-lite"/>
    </source>
</evidence>
<evidence type="ECO:0000259" key="2">
    <source>
        <dbReference type="Pfam" id="PF07944"/>
    </source>
</evidence>
<dbReference type="InterPro" id="IPR049046">
    <property type="entry name" value="Beta-AFase-like_GH127_middle"/>
</dbReference>
<feature type="region of interest" description="Disordered" evidence="1">
    <location>
        <begin position="1"/>
        <end position="32"/>
    </location>
</feature>
<name>A0A919KY33_9MICO</name>
<accession>A0A919KY33</accession>
<dbReference type="InterPro" id="IPR049174">
    <property type="entry name" value="Beta-AFase-like"/>
</dbReference>
<dbReference type="SUPFAM" id="SSF48208">
    <property type="entry name" value="Six-hairpin glycosidases"/>
    <property type="match status" value="1"/>
</dbReference>
<proteinExistence type="predicted"/>
<dbReference type="GO" id="GO:0005975">
    <property type="term" value="P:carbohydrate metabolic process"/>
    <property type="evidence" value="ECO:0007669"/>
    <property type="project" value="InterPro"/>
</dbReference>
<feature type="compositionally biased region" description="Low complexity" evidence="1">
    <location>
        <begin position="614"/>
        <end position="626"/>
    </location>
</feature>
<evidence type="ECO:0000259" key="4">
    <source>
        <dbReference type="Pfam" id="PF20737"/>
    </source>
</evidence>
<evidence type="ECO:0008006" key="7">
    <source>
        <dbReference type="Google" id="ProtNLM"/>
    </source>
</evidence>
<dbReference type="Pfam" id="PF20737">
    <property type="entry name" value="Glyco_hydro127C"/>
    <property type="match status" value="1"/>
</dbReference>
<organism evidence="5 6">
    <name type="scientific">Promicromonospora soli</name>
    <dbReference type="NCBI Taxonomy" id="2035533"/>
    <lineage>
        <taxon>Bacteria</taxon>
        <taxon>Bacillati</taxon>
        <taxon>Actinomycetota</taxon>
        <taxon>Actinomycetes</taxon>
        <taxon>Micrococcales</taxon>
        <taxon>Promicromonosporaceae</taxon>
        <taxon>Promicromonospora</taxon>
    </lineage>
</organism>
<evidence type="ECO:0000313" key="5">
    <source>
        <dbReference type="EMBL" id="GHH77082.1"/>
    </source>
</evidence>
<feature type="compositionally biased region" description="Basic and acidic residues" evidence="1">
    <location>
        <begin position="701"/>
        <end position="710"/>
    </location>
</feature>
<evidence type="ECO:0000313" key="6">
    <source>
        <dbReference type="Proteomes" id="UP000627369"/>
    </source>
</evidence>
<dbReference type="InterPro" id="IPR049049">
    <property type="entry name" value="Beta-AFase-like_GH127_C"/>
</dbReference>
<evidence type="ECO:0000259" key="3">
    <source>
        <dbReference type="Pfam" id="PF20736"/>
    </source>
</evidence>
<feature type="compositionally biased region" description="Gly residues" evidence="1">
    <location>
        <begin position="627"/>
        <end position="644"/>
    </location>
</feature>
<gene>
    <name evidence="5" type="ORF">GCM10017772_37160</name>
</gene>
<feature type="compositionally biased region" description="Basic residues" evidence="1">
    <location>
        <begin position="677"/>
        <end position="688"/>
    </location>
</feature>
<feature type="region of interest" description="Disordered" evidence="1">
    <location>
        <begin position="677"/>
        <end position="710"/>
    </location>
</feature>
<feature type="domain" description="Non-reducing end beta-L-arabinofuranosidase-like GH127 catalytic" evidence="2">
    <location>
        <begin position="37"/>
        <end position="432"/>
    </location>
</feature>
<dbReference type="InterPro" id="IPR008928">
    <property type="entry name" value="6-hairpin_glycosidase_sf"/>
</dbReference>
<dbReference type="RefSeq" id="WP_189670790.1">
    <property type="nucleotide sequence ID" value="NZ_BNAS01000006.1"/>
</dbReference>
<feature type="region of interest" description="Disordered" evidence="1">
    <location>
        <begin position="614"/>
        <end position="650"/>
    </location>
</feature>
<dbReference type="Pfam" id="PF20736">
    <property type="entry name" value="Glyco_hydro127M"/>
    <property type="match status" value="1"/>
</dbReference>
<reference evidence="5" key="2">
    <citation type="submission" date="2020-09" db="EMBL/GenBank/DDBJ databases">
        <authorList>
            <person name="Sun Q."/>
            <person name="Zhou Y."/>
        </authorList>
    </citation>
    <scope>NUCLEOTIDE SEQUENCE</scope>
    <source>
        <strain evidence="5">CGMCC 4.7398</strain>
    </source>
</reference>
<dbReference type="PANTHER" id="PTHR43465">
    <property type="entry name" value="DUF1680 DOMAIN PROTEIN (AFU_ORTHOLOGUE AFUA_1G08910)"/>
    <property type="match status" value="1"/>
</dbReference>
<keyword evidence="6" id="KW-1185">Reference proteome</keyword>
<dbReference type="InterPro" id="IPR012878">
    <property type="entry name" value="Beta-AFase-like_GH127_cat"/>
</dbReference>
<sequence length="710" mass="75674">MTHHPSTRSDASPQREARARPVAPPGPRRGLGVGELRLDGGFWGALQETNAEATLRHCLDWMEQLGWLGNFDRVAEGATGGDRPGWQFSDSEVYKLLEALAWEYGRTGDPAIDALLNKVVDRISAAQDEDGYLNTCFGHAGQAGRYTDLSTGHELYCTGHLLQAAVARVRTVGRAAGGDALVEVARRAAEHVCREFGADRGQAGICGHPEIEVGLAELGRALDEPRYTEQARLFVERRGRGTLAPIALLSPAYFQDDVPVRDADVWRGHAVRALYLAAGAVDVAVDTHDDDLRAAVERQWTRSVERRTYLTGGMGSRHQDEGFGDDWELPPDRAYCETCAGVASVMVSWRLLLATGEVRYADLIERTLYNVVATSPRTDGRAFFYANPLQQREPGADVRPDAVNPRAEGGVRAPWFDVSCCPTNVARTLASWQAYAAFVEEAPDGSGDAGAVVTLAQYAAGDLKVVLDGGALALRVTTGYPHDGRVQVEVIAAPEQPVTLRLRVPHWADGAELTGADGTTIAVRPGWVTVGTAALAAGAVVSLDLPVTPRLTWPDPRVDAVRGTVAVERGPLVLALESVDLPDGVALDQVRLDPDVVPRTQGDGAVVRARPVALPAGGSGTPPFASGAGGAGGPATRGGAGPDDGGPAALDLQLVPYHRWAERGPSTMRVFIPTTRARRTGSHPHAPAHPRPGSTPQGRQLNDEHDTFTA</sequence>
<dbReference type="Proteomes" id="UP000627369">
    <property type="component" value="Unassembled WGS sequence"/>
</dbReference>
<dbReference type="AlphaFoldDB" id="A0A919KY33"/>
<reference evidence="5" key="1">
    <citation type="journal article" date="2014" name="Int. J. Syst. Evol. Microbiol.">
        <title>Complete genome sequence of Corynebacterium casei LMG S-19264T (=DSM 44701T), isolated from a smear-ripened cheese.</title>
        <authorList>
            <consortium name="US DOE Joint Genome Institute (JGI-PGF)"/>
            <person name="Walter F."/>
            <person name="Albersmeier A."/>
            <person name="Kalinowski J."/>
            <person name="Ruckert C."/>
        </authorList>
    </citation>
    <scope>NUCLEOTIDE SEQUENCE</scope>
    <source>
        <strain evidence="5">CGMCC 4.7398</strain>
    </source>
</reference>
<protein>
    <recommendedName>
        <fullName evidence="7">Glycoside hydrolase family 127 protein</fullName>
    </recommendedName>
</protein>
<dbReference type="EMBL" id="BNAS01000006">
    <property type="protein sequence ID" value="GHH77082.1"/>
    <property type="molecule type" value="Genomic_DNA"/>
</dbReference>
<dbReference type="Pfam" id="PF07944">
    <property type="entry name" value="Beta-AFase-like_GH127_cat"/>
    <property type="match status" value="1"/>
</dbReference>
<feature type="domain" description="Non-reducing end beta-L-arabinofuranosidase-like GH127 middle" evidence="3">
    <location>
        <begin position="453"/>
        <end position="546"/>
    </location>
</feature>
<comment type="caution">
    <text evidence="5">The sequence shown here is derived from an EMBL/GenBank/DDBJ whole genome shotgun (WGS) entry which is preliminary data.</text>
</comment>